<keyword evidence="1" id="KW-1133">Transmembrane helix</keyword>
<name>A0ABQ2YKA1_9GAMM</name>
<accession>A0ABQ2YKA1</accession>
<evidence type="ECO:0000256" key="1">
    <source>
        <dbReference type="SAM" id="Phobius"/>
    </source>
</evidence>
<keyword evidence="1" id="KW-0812">Transmembrane</keyword>
<gene>
    <name evidence="2" type="ORF">GCM10007160_12310</name>
</gene>
<dbReference type="RefSeq" id="WP_189467241.1">
    <property type="nucleotide sequence ID" value="NZ_BMXS01000004.1"/>
</dbReference>
<dbReference type="Proteomes" id="UP000653056">
    <property type="component" value="Unassembled WGS sequence"/>
</dbReference>
<evidence type="ECO:0000313" key="2">
    <source>
        <dbReference type="EMBL" id="GGX86524.1"/>
    </source>
</evidence>
<reference evidence="3" key="1">
    <citation type="journal article" date="2019" name="Int. J. Syst. Evol. Microbiol.">
        <title>The Global Catalogue of Microorganisms (GCM) 10K type strain sequencing project: providing services to taxonomists for standard genome sequencing and annotation.</title>
        <authorList>
            <consortium name="The Broad Institute Genomics Platform"/>
            <consortium name="The Broad Institute Genome Sequencing Center for Infectious Disease"/>
            <person name="Wu L."/>
            <person name="Ma J."/>
        </authorList>
    </citation>
    <scope>NUCLEOTIDE SEQUENCE [LARGE SCALE GENOMIC DNA]</scope>
    <source>
        <strain evidence="3">KCTC 22228</strain>
    </source>
</reference>
<feature type="transmembrane region" description="Helical" evidence="1">
    <location>
        <begin position="151"/>
        <end position="173"/>
    </location>
</feature>
<comment type="caution">
    <text evidence="2">The sequence shown here is derived from an EMBL/GenBank/DDBJ whole genome shotgun (WGS) entry which is preliminary data.</text>
</comment>
<dbReference type="EMBL" id="BMXS01000004">
    <property type="protein sequence ID" value="GGX86524.1"/>
    <property type="molecule type" value="Genomic_DNA"/>
</dbReference>
<keyword evidence="1" id="KW-0472">Membrane</keyword>
<feature type="transmembrane region" description="Helical" evidence="1">
    <location>
        <begin position="118"/>
        <end position="145"/>
    </location>
</feature>
<proteinExistence type="predicted"/>
<sequence length="178" mass="18406">MKAMLALSATLLEHPGTRAVIGVVAIGYALLYLWLSGDIAGGGSGVHASFPAWERVFEWRAPFQFEPIGLIALGPLVWTFSPINAFLALIMGTLVGLNLAAGWLAWRAPRVCRTRGASAGFFAAIPALLAGGACCAPLVLIWLGLPIAGAVAGIAPVLIPAAIVLLLVGLWGLSRSLA</sequence>
<feature type="transmembrane region" description="Helical" evidence="1">
    <location>
        <begin position="86"/>
        <end position="106"/>
    </location>
</feature>
<feature type="transmembrane region" description="Helical" evidence="1">
    <location>
        <begin position="29"/>
        <end position="50"/>
    </location>
</feature>
<keyword evidence="3" id="KW-1185">Reference proteome</keyword>
<organism evidence="2 3">
    <name type="scientific">Litchfieldella qijiaojingensis</name>
    <dbReference type="NCBI Taxonomy" id="980347"/>
    <lineage>
        <taxon>Bacteria</taxon>
        <taxon>Pseudomonadati</taxon>
        <taxon>Pseudomonadota</taxon>
        <taxon>Gammaproteobacteria</taxon>
        <taxon>Oceanospirillales</taxon>
        <taxon>Halomonadaceae</taxon>
        <taxon>Litchfieldella</taxon>
    </lineage>
</organism>
<evidence type="ECO:0000313" key="3">
    <source>
        <dbReference type="Proteomes" id="UP000653056"/>
    </source>
</evidence>
<protein>
    <submittedName>
        <fullName evidence="2">Uncharacterized protein</fullName>
    </submittedName>
</protein>